<evidence type="ECO:0000259" key="6">
    <source>
        <dbReference type="PROSITE" id="PS50827"/>
    </source>
</evidence>
<keyword evidence="9" id="KW-1185">Reference proteome</keyword>
<accession>A0AAJ4XQY7</accession>
<evidence type="ECO:0000256" key="3">
    <source>
        <dbReference type="PROSITE-ProRule" id="PRU00475"/>
    </source>
</evidence>
<dbReference type="Pfam" id="PF15613">
    <property type="entry name" value="WSD"/>
    <property type="match status" value="1"/>
</dbReference>
<feature type="compositionally biased region" description="Basic and acidic residues" evidence="5">
    <location>
        <begin position="654"/>
        <end position="675"/>
    </location>
</feature>
<evidence type="ECO:0000256" key="2">
    <source>
        <dbReference type="ARBA" id="ARBA00023242"/>
    </source>
</evidence>
<evidence type="ECO:0000259" key="7">
    <source>
        <dbReference type="PROSITE" id="PS51136"/>
    </source>
</evidence>
<keyword evidence="2 3" id="KW-0539">Nucleus</keyword>
<name>A0AAJ4XQY7_9BASI</name>
<feature type="coiled-coil region" evidence="4">
    <location>
        <begin position="325"/>
        <end position="355"/>
    </location>
</feature>
<dbReference type="GO" id="GO:0031509">
    <property type="term" value="P:subtelomeric heterochromatin formation"/>
    <property type="evidence" value="ECO:0007669"/>
    <property type="project" value="TreeGrafter"/>
</dbReference>
<dbReference type="GO" id="GO:0005634">
    <property type="term" value="C:nucleus"/>
    <property type="evidence" value="ECO:0007669"/>
    <property type="project" value="UniProtKB-SubCell"/>
</dbReference>
<dbReference type="PANTHER" id="PTHR32075">
    <property type="entry name" value="ISWI CHROMATIN-REMODELING COMPLEX SUBUNIT YPL216W-RELATED"/>
    <property type="match status" value="1"/>
</dbReference>
<dbReference type="PROSITE" id="PS51136">
    <property type="entry name" value="WAC"/>
    <property type="match status" value="1"/>
</dbReference>
<organism evidence="8 9">
    <name type="scientific">Melanopsichium pennsylvanicum</name>
    <dbReference type="NCBI Taxonomy" id="63383"/>
    <lineage>
        <taxon>Eukaryota</taxon>
        <taxon>Fungi</taxon>
        <taxon>Dikarya</taxon>
        <taxon>Basidiomycota</taxon>
        <taxon>Ustilaginomycotina</taxon>
        <taxon>Ustilaginomycetes</taxon>
        <taxon>Ustilaginales</taxon>
        <taxon>Ustilaginaceae</taxon>
        <taxon>Melanopsichium</taxon>
    </lineage>
</organism>
<gene>
    <name evidence="8" type="ORF">MEPE_06304</name>
</gene>
<dbReference type="GO" id="GO:0000785">
    <property type="term" value="C:chromatin"/>
    <property type="evidence" value="ECO:0007669"/>
    <property type="project" value="UniProtKB-ARBA"/>
</dbReference>
<evidence type="ECO:0000256" key="5">
    <source>
        <dbReference type="SAM" id="MobiDB-lite"/>
    </source>
</evidence>
<dbReference type="Pfam" id="PF02791">
    <property type="entry name" value="DDT"/>
    <property type="match status" value="1"/>
</dbReference>
<dbReference type="Proteomes" id="UP001294444">
    <property type="component" value="Unassembled WGS sequence"/>
</dbReference>
<dbReference type="GO" id="GO:0000781">
    <property type="term" value="C:chromosome, telomeric region"/>
    <property type="evidence" value="ECO:0007669"/>
    <property type="project" value="GOC"/>
</dbReference>
<dbReference type="Pfam" id="PF10537">
    <property type="entry name" value="WAC_Acf1_DNA_bd"/>
    <property type="match status" value="1"/>
</dbReference>
<feature type="region of interest" description="Disordered" evidence="5">
    <location>
        <begin position="654"/>
        <end position="741"/>
    </location>
</feature>
<dbReference type="PROSITE" id="PS50827">
    <property type="entry name" value="DDT"/>
    <property type="match status" value="1"/>
</dbReference>
<dbReference type="AlphaFoldDB" id="A0AAJ4XQY7"/>
<dbReference type="InterPro" id="IPR028941">
    <property type="entry name" value="WHIM2_dom"/>
</dbReference>
<evidence type="ECO:0000313" key="9">
    <source>
        <dbReference type="Proteomes" id="UP001294444"/>
    </source>
</evidence>
<feature type="domain" description="DDT" evidence="6">
    <location>
        <begin position="399"/>
        <end position="462"/>
    </location>
</feature>
<feature type="compositionally biased region" description="Basic and acidic residues" evidence="5">
    <location>
        <begin position="717"/>
        <end position="726"/>
    </location>
</feature>
<dbReference type="PANTHER" id="PTHR32075:SF6">
    <property type="entry name" value="ISWI CHROMATIN-REMODELING COMPLEX SUBUNIT YPL216W-RELATED"/>
    <property type="match status" value="1"/>
</dbReference>
<reference evidence="8" key="1">
    <citation type="submission" date="2023-10" db="EMBL/GenBank/DDBJ databases">
        <authorList>
            <person name="Guldener U."/>
        </authorList>
    </citation>
    <scope>NUCLEOTIDE SEQUENCE</scope>
    <source>
        <strain evidence="8">Mp4</strain>
    </source>
</reference>
<feature type="domain" description="WAC" evidence="7">
    <location>
        <begin position="23"/>
        <end position="132"/>
    </location>
</feature>
<evidence type="ECO:0000256" key="4">
    <source>
        <dbReference type="SAM" id="Coils"/>
    </source>
</evidence>
<evidence type="ECO:0000313" key="8">
    <source>
        <dbReference type="EMBL" id="SNX87594.1"/>
    </source>
</evidence>
<dbReference type="InterPro" id="IPR013136">
    <property type="entry name" value="WSTF_Acf1_Cbp146"/>
</dbReference>
<dbReference type="InterPro" id="IPR018501">
    <property type="entry name" value="DDT_dom"/>
</dbReference>
<comment type="caution">
    <text evidence="8">The sequence shown here is derived from an EMBL/GenBank/DDBJ whole genome shotgun (WGS) entry which is preliminary data.</text>
</comment>
<dbReference type="EMBL" id="OAPG01000020">
    <property type="protein sequence ID" value="SNX87594.1"/>
    <property type="molecule type" value="Genomic_DNA"/>
</dbReference>
<feature type="compositionally biased region" description="Polar residues" evidence="5">
    <location>
        <begin position="508"/>
        <end position="519"/>
    </location>
</feature>
<sequence length="1007" mass="113276">MPLVKRKPVELVPPPTASGSDDPEVFYLEATGEVFADFESYSNRLTFYNQKVFQCELTGRINLTYFEALKSERKEAIALHKIFPEQLKAPVLKSVQFQITGRIDQLVDQVYDRFKDRFFPGETVYFDFEGEKYYARMTKVEPPVSVSPPAVADGGDIEMDVKQEPNGYAESSRSTPRTFSALTEIHTVGTNLALELEEAKQKDDPSKYVYIVDLIDDEDEPNGGSYTTSSEKLSRDRLAFSKTILRKYLRDCIIRAANIGAEWRVKEWLAVKYGIPLEPSDEITSRNEELKDAKLSKRKKYLLTDGEDPSASTTKKIKGEGKKLSAAAQRKADEAEKAAIEKAKEEERLRKKNLKYPIEDLELDPITKRELMFKIQGEYDRRKERPIPGRGEHALPVPGKLLPTFIATYHFLASTGKTLLLSPFTMDDYEQALHHKLSEPSCTLINEIHRTLINLIVRDGGSSLVATTSALAATLDATTSAPASVNGDADDDDGASQAASDVDELDPTPSQGNPTNGHSNAQVEALTSLLDAAHELSSGWEKLIIRPDNRRERWENSLMGLIAARGTPDLFPRMVGILSHLAAVEHADGYIEGKFEAELYDTPAQRYPLLSLGDKLQIIDFLCSQAVETKSIKAFYEDCEAQVTELRKEKIEVSREKKELAKQREEFEGSRKKDEDGEEGGGEGEVEGEVEEGEEADEDQEEEEEEEEEEDELASDSDARSIREDSSFSDSAGRRGGASRQEILRQKAIEKRAQEAQLRIQQAKAREAHKAKLAENKIFTAQRKKLDDEEAKLMRKDEIIEREFRRLLFASRVHPLGKDRFGDKYYWFDGVGSCSLVVGGGVGEKLTYQSGRLFIQAATIEEVSTLIPESSSNQVKVSAYAHLFHQPITRELIESRKAIELGGEAGILQPGEWGVYSEPERIEELISWLRTKGYREHALKAQLIKFRFHLESGMKKRNHDLNANLRESFDSVRRSSRSTKLDGNAVSAGGQGRFSYLAWKNTLDRVK</sequence>
<evidence type="ECO:0000256" key="1">
    <source>
        <dbReference type="ARBA" id="ARBA00004123"/>
    </source>
</evidence>
<protein>
    <submittedName>
        <fullName evidence="8">Related to ITC1 - subunit of Isw2 chromatin remodelling complex</fullName>
    </submittedName>
</protein>
<feature type="region of interest" description="Disordered" evidence="5">
    <location>
        <begin position="481"/>
        <end position="519"/>
    </location>
</feature>
<keyword evidence="4" id="KW-0175">Coiled coil</keyword>
<proteinExistence type="predicted"/>
<comment type="subcellular location">
    <subcellularLocation>
        <location evidence="1 3">Nucleus</location>
    </subcellularLocation>
</comment>
<feature type="compositionally biased region" description="Acidic residues" evidence="5">
    <location>
        <begin position="676"/>
        <end position="715"/>
    </location>
</feature>